<dbReference type="SMART" id="SM00530">
    <property type="entry name" value="HTH_XRE"/>
    <property type="match status" value="1"/>
</dbReference>
<keyword evidence="3" id="KW-1185">Reference proteome</keyword>
<organism evidence="2 3">
    <name type="scientific">Chromobacterium subtsugae</name>
    <dbReference type="NCBI Taxonomy" id="251747"/>
    <lineage>
        <taxon>Bacteria</taxon>
        <taxon>Pseudomonadati</taxon>
        <taxon>Pseudomonadota</taxon>
        <taxon>Betaproteobacteria</taxon>
        <taxon>Neisseriales</taxon>
        <taxon>Chromobacteriaceae</taxon>
        <taxon>Chromobacterium</taxon>
    </lineage>
</organism>
<dbReference type="PANTHER" id="PTHR40455:SF1">
    <property type="entry name" value="ANTITOXIN HIGA"/>
    <property type="match status" value="1"/>
</dbReference>
<dbReference type="Gene3D" id="1.10.260.40">
    <property type="entry name" value="lambda repressor-like DNA-binding domains"/>
    <property type="match status" value="1"/>
</dbReference>
<proteinExistence type="predicted"/>
<dbReference type="PROSITE" id="PS50943">
    <property type="entry name" value="HTH_CROC1"/>
    <property type="match status" value="1"/>
</dbReference>
<sequence>MSAYLKKIQTAWEVFAKETQIGPIRDEQHYESMLSKLDESLTSINGDENHPLWELAELMSELVHCYETEHHPIPEASGVDALRFLMQEHGLCQGDLPEIGSQGVVSEILNGHRELNLRQVKNLAERFGVSTDTFIS</sequence>
<dbReference type="Proteomes" id="UP000711178">
    <property type="component" value="Unassembled WGS sequence"/>
</dbReference>
<protein>
    <recommendedName>
        <fullName evidence="1">HTH cro/C1-type domain-containing protein</fullName>
    </recommendedName>
</protein>
<feature type="domain" description="HTH cro/C1-type" evidence="1">
    <location>
        <begin position="82"/>
        <end position="134"/>
    </location>
</feature>
<dbReference type="CDD" id="cd00093">
    <property type="entry name" value="HTH_XRE"/>
    <property type="match status" value="1"/>
</dbReference>
<name>A0ABS7FEE0_9NEIS</name>
<evidence type="ECO:0000313" key="3">
    <source>
        <dbReference type="Proteomes" id="UP000711178"/>
    </source>
</evidence>
<dbReference type="SUPFAM" id="SSF47413">
    <property type="entry name" value="lambda repressor-like DNA-binding domains"/>
    <property type="match status" value="1"/>
</dbReference>
<dbReference type="RefSeq" id="WP_080770340.1">
    <property type="nucleotide sequence ID" value="NZ_CP142381.1"/>
</dbReference>
<dbReference type="InterPro" id="IPR001387">
    <property type="entry name" value="Cro/C1-type_HTH"/>
</dbReference>
<dbReference type="GeneID" id="89687342"/>
<evidence type="ECO:0000313" key="2">
    <source>
        <dbReference type="EMBL" id="MBW8287683.1"/>
    </source>
</evidence>
<reference evidence="2 3" key="1">
    <citation type="submission" date="2021-05" db="EMBL/GenBank/DDBJ databases">
        <title>Draft Whole Genome Sequencing Of Biosensor Chromobacterium violaceum Strain CV026 Reveals A Regulatory RNA In Chromobacterium violaceum Phenotype Regulatory Network.</title>
        <authorList>
            <person name="Hong K.W."/>
            <person name="Chan K.G."/>
            <person name="Chang C.-Y."/>
        </authorList>
    </citation>
    <scope>NUCLEOTIDE SEQUENCE [LARGE SCALE GENOMIC DNA]</scope>
    <source>
        <strain evidence="2 3">ATCC 31532</strain>
    </source>
</reference>
<gene>
    <name evidence="2" type="ORF">KIF53_08575</name>
</gene>
<accession>A0ABS7FEE0</accession>
<dbReference type="PANTHER" id="PTHR40455">
    <property type="entry name" value="ANTITOXIN HIGA"/>
    <property type="match status" value="1"/>
</dbReference>
<dbReference type="InterPro" id="IPR039060">
    <property type="entry name" value="Antitox_HigA"/>
</dbReference>
<dbReference type="EMBL" id="JAHDTB010000006">
    <property type="protein sequence ID" value="MBW8287683.1"/>
    <property type="molecule type" value="Genomic_DNA"/>
</dbReference>
<evidence type="ECO:0000259" key="1">
    <source>
        <dbReference type="PROSITE" id="PS50943"/>
    </source>
</evidence>
<dbReference type="InterPro" id="IPR010982">
    <property type="entry name" value="Lambda_DNA-bd_dom_sf"/>
</dbReference>
<comment type="caution">
    <text evidence="2">The sequence shown here is derived from an EMBL/GenBank/DDBJ whole genome shotgun (WGS) entry which is preliminary data.</text>
</comment>